<dbReference type="InterPro" id="IPR006143">
    <property type="entry name" value="RND_pump_MFP"/>
</dbReference>
<evidence type="ECO:0000259" key="5">
    <source>
        <dbReference type="Pfam" id="PF25967"/>
    </source>
</evidence>
<sequence length="394" mass="41483">MNEQSATLAIAADEELEARRKKRRILMIVGAVLVLALVVFGLSRIGGNASDSPAAAGAQRAGQAARVTVIVPGASDVARTITASGSLEARRDQPVGVSGQGGRVVSVLAEPGDWVRQGQLLAQIERSVQSQEAAQIRANVAAAQADAALAKNELDRAKALEERGFVSKADIDRKQAAYDAANARVRVNQAQLGATNARIAQLDVRAPTSGLILDRNVEVGQVVSAGTPMLFRMARGGEMEMRAKLSQQDLNRVSVGMPVEVTPVGSDKVFTGTIWQVSPVIDPQNRQGEVRIAIPYDEAIRPGGFAEARISGGVTSAPLLPQSAVLADAAGNYVYIVNDNDEVERRNVTVGRVDDEGVTIAAGIDGTERVVSRAGSFLAEGRKVDPVREAAAQE</sequence>
<keyword evidence="8" id="KW-1185">Reference proteome</keyword>
<comment type="caution">
    <text evidence="7">The sequence shown here is derived from an EMBL/GenBank/DDBJ whole genome shotgun (WGS) entry which is preliminary data.</text>
</comment>
<protein>
    <submittedName>
        <fullName evidence="7">Efflux RND transporter periplasmic adaptor subunit</fullName>
    </submittedName>
</protein>
<feature type="domain" description="CzcB-like barrel-sandwich hybrid" evidence="6">
    <location>
        <begin position="101"/>
        <end position="227"/>
    </location>
</feature>
<dbReference type="InterPro" id="IPR058647">
    <property type="entry name" value="BSH_CzcB-like"/>
</dbReference>
<dbReference type="InterPro" id="IPR058627">
    <property type="entry name" value="MdtA-like_C"/>
</dbReference>
<evidence type="ECO:0000256" key="2">
    <source>
        <dbReference type="SAM" id="Coils"/>
    </source>
</evidence>
<dbReference type="EMBL" id="JAHVAH010000001">
    <property type="protein sequence ID" value="MBW0145740.1"/>
    <property type="molecule type" value="Genomic_DNA"/>
</dbReference>
<dbReference type="InterPro" id="IPR058792">
    <property type="entry name" value="Beta-barrel_RND_2"/>
</dbReference>
<keyword evidence="3" id="KW-1133">Transmembrane helix</keyword>
<feature type="domain" description="CusB-like beta-barrel" evidence="4">
    <location>
        <begin position="243"/>
        <end position="312"/>
    </location>
</feature>
<gene>
    <name evidence="7" type="ORF">KTQ36_10605</name>
</gene>
<feature type="domain" description="Multidrug resistance protein MdtA-like C-terminal permuted SH3" evidence="5">
    <location>
        <begin position="319"/>
        <end position="371"/>
    </location>
</feature>
<feature type="coiled-coil region" evidence="2">
    <location>
        <begin position="133"/>
        <end position="160"/>
    </location>
</feature>
<dbReference type="NCBIfam" id="TIGR01730">
    <property type="entry name" value="RND_mfp"/>
    <property type="match status" value="1"/>
</dbReference>
<evidence type="ECO:0000313" key="7">
    <source>
        <dbReference type="EMBL" id="MBW0145740.1"/>
    </source>
</evidence>
<feature type="transmembrane region" description="Helical" evidence="3">
    <location>
        <begin position="25"/>
        <end position="43"/>
    </location>
</feature>
<comment type="similarity">
    <text evidence="1">Belongs to the membrane fusion protein (MFP) (TC 8.A.1) family.</text>
</comment>
<keyword evidence="3" id="KW-0812">Transmembrane</keyword>
<accession>A0ABS6V817</accession>
<evidence type="ECO:0000256" key="1">
    <source>
        <dbReference type="ARBA" id="ARBA00009477"/>
    </source>
</evidence>
<dbReference type="Pfam" id="PF25954">
    <property type="entry name" value="Beta-barrel_RND_2"/>
    <property type="match status" value="1"/>
</dbReference>
<keyword evidence="2" id="KW-0175">Coiled coil</keyword>
<proteinExistence type="inferred from homology"/>
<organism evidence="7 8">
    <name type="scientific">Sphingomicrobium clamense</name>
    <dbReference type="NCBI Taxonomy" id="2851013"/>
    <lineage>
        <taxon>Bacteria</taxon>
        <taxon>Pseudomonadati</taxon>
        <taxon>Pseudomonadota</taxon>
        <taxon>Alphaproteobacteria</taxon>
        <taxon>Sphingomonadales</taxon>
        <taxon>Sphingomonadaceae</taxon>
        <taxon>Sphingomicrobium</taxon>
    </lineage>
</organism>
<dbReference type="Pfam" id="PF25973">
    <property type="entry name" value="BSH_CzcB"/>
    <property type="match status" value="1"/>
</dbReference>
<name>A0ABS6V817_9SPHN</name>
<dbReference type="PANTHER" id="PTHR30469">
    <property type="entry name" value="MULTIDRUG RESISTANCE PROTEIN MDTA"/>
    <property type="match status" value="1"/>
</dbReference>
<reference evidence="7 8" key="1">
    <citation type="submission" date="2021-07" db="EMBL/GenBank/DDBJ databases">
        <title>The draft genome sequence of Sphingomicrobium sp. B8.</title>
        <authorList>
            <person name="Mu L."/>
        </authorList>
    </citation>
    <scope>NUCLEOTIDE SEQUENCE [LARGE SCALE GENOMIC DNA]</scope>
    <source>
        <strain evidence="7 8">B8</strain>
    </source>
</reference>
<evidence type="ECO:0000256" key="3">
    <source>
        <dbReference type="SAM" id="Phobius"/>
    </source>
</evidence>
<dbReference type="Proteomes" id="UP000698028">
    <property type="component" value="Unassembled WGS sequence"/>
</dbReference>
<keyword evidence="3" id="KW-0472">Membrane</keyword>
<evidence type="ECO:0000259" key="4">
    <source>
        <dbReference type="Pfam" id="PF25954"/>
    </source>
</evidence>
<dbReference type="Pfam" id="PF25967">
    <property type="entry name" value="RND-MFP_C"/>
    <property type="match status" value="1"/>
</dbReference>
<evidence type="ECO:0000259" key="6">
    <source>
        <dbReference type="Pfam" id="PF25973"/>
    </source>
</evidence>
<evidence type="ECO:0000313" key="8">
    <source>
        <dbReference type="Proteomes" id="UP000698028"/>
    </source>
</evidence>